<dbReference type="Proteomes" id="UP000516230">
    <property type="component" value="Chromosome"/>
</dbReference>
<keyword evidence="3" id="KW-1185">Reference proteome</keyword>
<sequence length="124" mass="13775">MRTTWRDASVLAAAALMLTVPAAAQISRLQDDPPGVAAPEAPVYRADCRTRIDGSTVTAYCHNPTPGSDRVRLHVECDRWWDLDADTAAVELFPAGYAELTQRCWKEIRAVWVSHQPQRAARDT</sequence>
<proteinExistence type="predicted"/>
<evidence type="ECO:0000313" key="3">
    <source>
        <dbReference type="Proteomes" id="UP000516230"/>
    </source>
</evidence>
<feature type="signal peptide" evidence="1">
    <location>
        <begin position="1"/>
        <end position="24"/>
    </location>
</feature>
<evidence type="ECO:0008006" key="4">
    <source>
        <dbReference type="Google" id="ProtNLM"/>
    </source>
</evidence>
<protein>
    <recommendedName>
        <fullName evidence="4">Secreted protein</fullName>
    </recommendedName>
</protein>
<reference evidence="2 3" key="1">
    <citation type="submission" date="2020-08" db="EMBL/GenBank/DDBJ databases">
        <title>A novel species.</title>
        <authorList>
            <person name="Gao J."/>
        </authorList>
    </citation>
    <scope>NUCLEOTIDE SEQUENCE [LARGE SCALE GENOMIC DNA]</scope>
    <source>
        <strain evidence="2 3">CRPJ-33</strain>
    </source>
</reference>
<name>A0A7H0HQ18_9ACTN</name>
<evidence type="ECO:0000256" key="1">
    <source>
        <dbReference type="SAM" id="SignalP"/>
    </source>
</evidence>
<organism evidence="2 3">
    <name type="scientific">Streptomyces genisteinicus</name>
    <dbReference type="NCBI Taxonomy" id="2768068"/>
    <lineage>
        <taxon>Bacteria</taxon>
        <taxon>Bacillati</taxon>
        <taxon>Actinomycetota</taxon>
        <taxon>Actinomycetes</taxon>
        <taxon>Kitasatosporales</taxon>
        <taxon>Streptomycetaceae</taxon>
        <taxon>Streptomyces</taxon>
    </lineage>
</organism>
<dbReference type="AlphaFoldDB" id="A0A7H0HQ18"/>
<evidence type="ECO:0000313" key="2">
    <source>
        <dbReference type="EMBL" id="QNP62634.1"/>
    </source>
</evidence>
<keyword evidence="1" id="KW-0732">Signal</keyword>
<dbReference type="RefSeq" id="WP_187739818.1">
    <property type="nucleotide sequence ID" value="NZ_CP060825.1"/>
</dbReference>
<dbReference type="KEGG" id="sgj:IAG43_06580"/>
<gene>
    <name evidence="2" type="ORF">IAG43_06580</name>
</gene>
<feature type="chain" id="PRO_5029022445" description="Secreted protein" evidence="1">
    <location>
        <begin position="25"/>
        <end position="124"/>
    </location>
</feature>
<dbReference type="EMBL" id="CP060825">
    <property type="protein sequence ID" value="QNP62634.1"/>
    <property type="molecule type" value="Genomic_DNA"/>
</dbReference>
<accession>A0A7H0HQ18</accession>